<accession>A0ABT6RF08</accession>
<name>A0ABT6RF08_9BACT</name>
<protein>
    <submittedName>
        <fullName evidence="1">DUF3826 domain-containing protein</fullName>
    </submittedName>
</protein>
<dbReference type="Pfam" id="PF12875">
    <property type="entry name" value="DUF3826"/>
    <property type="match status" value="1"/>
</dbReference>
<proteinExistence type="predicted"/>
<keyword evidence="2" id="KW-1185">Reference proteome</keyword>
<evidence type="ECO:0000313" key="1">
    <source>
        <dbReference type="EMBL" id="MDI3321153.1"/>
    </source>
</evidence>
<dbReference type="EMBL" id="JASBRG010000007">
    <property type="protein sequence ID" value="MDI3321153.1"/>
    <property type="molecule type" value="Genomic_DNA"/>
</dbReference>
<dbReference type="InterPro" id="IPR024284">
    <property type="entry name" value="DUF3826"/>
</dbReference>
<reference evidence="1 2" key="1">
    <citation type="submission" date="2023-05" db="EMBL/GenBank/DDBJ databases">
        <title>Genome sequence of Pinibacter sp. MAH-24.</title>
        <authorList>
            <person name="Huq M.A."/>
        </authorList>
    </citation>
    <scope>NUCLEOTIDE SEQUENCE [LARGE SCALE GENOMIC DNA]</scope>
    <source>
        <strain evidence="1 2">MAH-24</strain>
    </source>
</reference>
<dbReference type="RefSeq" id="WP_282335263.1">
    <property type="nucleotide sequence ID" value="NZ_JASBRG010000007.1"/>
</dbReference>
<evidence type="ECO:0000313" key="2">
    <source>
        <dbReference type="Proteomes" id="UP001226434"/>
    </source>
</evidence>
<comment type="caution">
    <text evidence="1">The sequence shown here is derived from an EMBL/GenBank/DDBJ whole genome shotgun (WGS) entry which is preliminary data.</text>
</comment>
<sequence>MKFNNNDAFANLLPAVLLTVLTLITGQVVLGQNNNSSEENEAAYTTTITERSQKIIAPLNLDGSKNQKICDIVMQQYRNLNALYISRDSLVRLAKASSPVNNTTINSIEDSTSDLVRRLHAQYIEKLIAENLSEQQVTVIKDGMTYGVLDVTYKAYQDMIPALTAVQKVQIKAWLTEAREYAMDAESSKRKHACFRVYKGKINEYLATQGYDLKKEEKDWQARLREARAKKG</sequence>
<dbReference type="Proteomes" id="UP001226434">
    <property type="component" value="Unassembled WGS sequence"/>
</dbReference>
<gene>
    <name evidence="1" type="ORF">QJ048_15270</name>
</gene>
<organism evidence="1 2">
    <name type="scientific">Pinibacter soli</name>
    <dbReference type="NCBI Taxonomy" id="3044211"/>
    <lineage>
        <taxon>Bacteria</taxon>
        <taxon>Pseudomonadati</taxon>
        <taxon>Bacteroidota</taxon>
        <taxon>Chitinophagia</taxon>
        <taxon>Chitinophagales</taxon>
        <taxon>Chitinophagaceae</taxon>
        <taxon>Pinibacter</taxon>
    </lineage>
</organism>